<dbReference type="PANTHER" id="PTHR11079">
    <property type="entry name" value="CYTOSINE DEAMINASE FAMILY MEMBER"/>
    <property type="match status" value="1"/>
</dbReference>
<dbReference type="PROSITE" id="PS00903">
    <property type="entry name" value="CYT_DCMP_DEAMINASES_1"/>
    <property type="match status" value="1"/>
</dbReference>
<dbReference type="InterPro" id="IPR016192">
    <property type="entry name" value="APOBEC/CMP_deaminase_Zn-bd"/>
</dbReference>
<proteinExistence type="predicted"/>
<evidence type="ECO:0000259" key="4">
    <source>
        <dbReference type="PROSITE" id="PS51747"/>
    </source>
</evidence>
<protein>
    <submittedName>
        <fullName evidence="5">DeoR family transcriptional regulator</fullName>
    </submittedName>
</protein>
<dbReference type="InterPro" id="IPR002125">
    <property type="entry name" value="CMP_dCMP_dom"/>
</dbReference>
<dbReference type="EMBL" id="CP012672">
    <property type="protein sequence ID" value="AUX28984.1"/>
    <property type="molecule type" value="Genomic_DNA"/>
</dbReference>
<reference evidence="5 6" key="1">
    <citation type="submission" date="2015-09" db="EMBL/GenBank/DDBJ databases">
        <title>Sorangium comparison.</title>
        <authorList>
            <person name="Zaburannyi N."/>
            <person name="Bunk B."/>
            <person name="Overmann J."/>
            <person name="Mueller R."/>
        </authorList>
    </citation>
    <scope>NUCLEOTIDE SEQUENCE [LARGE SCALE GENOMIC DNA]</scope>
    <source>
        <strain evidence="5 6">So ce836</strain>
    </source>
</reference>
<dbReference type="PROSITE" id="PS51747">
    <property type="entry name" value="CYT_DCMP_DEAMINASES_2"/>
    <property type="match status" value="1"/>
</dbReference>
<evidence type="ECO:0000313" key="6">
    <source>
        <dbReference type="Proteomes" id="UP000295497"/>
    </source>
</evidence>
<evidence type="ECO:0000313" key="5">
    <source>
        <dbReference type="EMBL" id="AUX28984.1"/>
    </source>
</evidence>
<gene>
    <name evidence="5" type="primary">deoR</name>
    <name evidence="5" type="ORF">SOCE836_010690</name>
</gene>
<sequence>MSAPAAEARIARRARPSTTEAEKRRFMARALEVSRGALPRCRPNPPVGCVVVRGGSIVAEGFTQAPGCHHAEAMALATLPGDLSDCAAFVTLEPCSFFGRTPSCAKALIARRIGAVFVAVIDSHPRNLGRGIALLRAAGVPVEVGTLAEDVASFIDGYLIR</sequence>
<feature type="region of interest" description="Disordered" evidence="3">
    <location>
        <begin position="1"/>
        <end position="23"/>
    </location>
</feature>
<dbReference type="CDD" id="cd01284">
    <property type="entry name" value="Riboflavin_deaminase-reductase"/>
    <property type="match status" value="1"/>
</dbReference>
<evidence type="ECO:0000256" key="1">
    <source>
        <dbReference type="ARBA" id="ARBA00022723"/>
    </source>
</evidence>
<dbReference type="AlphaFoldDB" id="A0A4P2QGJ1"/>
<name>A0A4P2QGJ1_SORCE</name>
<dbReference type="PANTHER" id="PTHR11079:SF162">
    <property type="entry name" value="RIBOFLAVIN BIOSYNTHESIS PROTEIN PYRD, CHLOROPLASTIC"/>
    <property type="match status" value="1"/>
</dbReference>
<evidence type="ECO:0000256" key="2">
    <source>
        <dbReference type="ARBA" id="ARBA00022833"/>
    </source>
</evidence>
<keyword evidence="2" id="KW-0862">Zinc</keyword>
<dbReference type="GO" id="GO:0008835">
    <property type="term" value="F:diaminohydroxyphosphoribosylaminopyrimidine deaminase activity"/>
    <property type="evidence" value="ECO:0007669"/>
    <property type="project" value="TreeGrafter"/>
</dbReference>
<evidence type="ECO:0000256" key="3">
    <source>
        <dbReference type="SAM" id="MobiDB-lite"/>
    </source>
</evidence>
<dbReference type="Gene3D" id="3.40.140.10">
    <property type="entry name" value="Cytidine Deaminase, domain 2"/>
    <property type="match status" value="1"/>
</dbReference>
<dbReference type="Pfam" id="PF00383">
    <property type="entry name" value="dCMP_cyt_deam_1"/>
    <property type="match status" value="1"/>
</dbReference>
<keyword evidence="1" id="KW-0479">Metal-binding</keyword>
<dbReference type="InterPro" id="IPR016193">
    <property type="entry name" value="Cytidine_deaminase-like"/>
</dbReference>
<dbReference type="SUPFAM" id="SSF53927">
    <property type="entry name" value="Cytidine deaminase-like"/>
    <property type="match status" value="1"/>
</dbReference>
<dbReference type="Proteomes" id="UP000295497">
    <property type="component" value="Chromosome"/>
</dbReference>
<feature type="domain" description="CMP/dCMP-type deaminase" evidence="4">
    <location>
        <begin position="21"/>
        <end position="134"/>
    </location>
</feature>
<organism evidence="5 6">
    <name type="scientific">Sorangium cellulosum</name>
    <name type="common">Polyangium cellulosum</name>
    <dbReference type="NCBI Taxonomy" id="56"/>
    <lineage>
        <taxon>Bacteria</taxon>
        <taxon>Pseudomonadati</taxon>
        <taxon>Myxococcota</taxon>
        <taxon>Polyangia</taxon>
        <taxon>Polyangiales</taxon>
        <taxon>Polyangiaceae</taxon>
        <taxon>Sorangium</taxon>
    </lineage>
</organism>
<dbReference type="GO" id="GO:0008270">
    <property type="term" value="F:zinc ion binding"/>
    <property type="evidence" value="ECO:0007669"/>
    <property type="project" value="InterPro"/>
</dbReference>
<accession>A0A4P2QGJ1</accession>